<evidence type="ECO:0008006" key="4">
    <source>
        <dbReference type="Google" id="ProtNLM"/>
    </source>
</evidence>
<dbReference type="PANTHER" id="PTHR31973:SF187">
    <property type="entry name" value="MUTATOR TRANSPOSASE MUDRA PROTEIN"/>
    <property type="match status" value="1"/>
</dbReference>
<dbReference type="EMBL" id="BAABME010004987">
    <property type="protein sequence ID" value="GAA0164241.1"/>
    <property type="molecule type" value="Genomic_DNA"/>
</dbReference>
<organism evidence="2 3">
    <name type="scientific">Lithospermum erythrorhizon</name>
    <name type="common">Purple gromwell</name>
    <name type="synonym">Lithospermum officinale var. erythrorhizon</name>
    <dbReference type="NCBI Taxonomy" id="34254"/>
    <lineage>
        <taxon>Eukaryota</taxon>
        <taxon>Viridiplantae</taxon>
        <taxon>Streptophyta</taxon>
        <taxon>Embryophyta</taxon>
        <taxon>Tracheophyta</taxon>
        <taxon>Spermatophyta</taxon>
        <taxon>Magnoliopsida</taxon>
        <taxon>eudicotyledons</taxon>
        <taxon>Gunneridae</taxon>
        <taxon>Pentapetalae</taxon>
        <taxon>asterids</taxon>
        <taxon>lamiids</taxon>
        <taxon>Boraginales</taxon>
        <taxon>Boraginaceae</taxon>
        <taxon>Boraginoideae</taxon>
        <taxon>Lithospermeae</taxon>
        <taxon>Lithospermum</taxon>
    </lineage>
</organism>
<dbReference type="Proteomes" id="UP001454036">
    <property type="component" value="Unassembled WGS sequence"/>
</dbReference>
<evidence type="ECO:0000313" key="2">
    <source>
        <dbReference type="EMBL" id="GAA0164241.1"/>
    </source>
</evidence>
<sequence>MLERIRRLIMERIKDRKFSVGCKPGPLCLRISKILDKRTTYADGYTYTWNGADGFEVYSYNGDHLKVDLRRKECSCRSWQLCDIPCIYAIPTIYSRKQVSSDHISNCYQLTTFGWIHNVKTCAKKKADYQNGGSCARGESSTQNRNEDEVIDPEQAEHDLYLQNLYDWINEIYTPVVQHADKEAPQKPRKKKQESCSQPIPSTTKKKTRFSQSQTEAAPTTSSQPIQTASTNTCRKPKSKLRRMSKVARTSMDRK</sequence>
<gene>
    <name evidence="2" type="ORF">LIER_19927</name>
</gene>
<accession>A0AAV3QML2</accession>
<evidence type="ECO:0000313" key="3">
    <source>
        <dbReference type="Proteomes" id="UP001454036"/>
    </source>
</evidence>
<evidence type="ECO:0000256" key="1">
    <source>
        <dbReference type="SAM" id="MobiDB-lite"/>
    </source>
</evidence>
<dbReference type="AlphaFoldDB" id="A0AAV3QML2"/>
<feature type="compositionally biased region" description="Basic residues" evidence="1">
    <location>
        <begin position="235"/>
        <end position="246"/>
    </location>
</feature>
<dbReference type="PANTHER" id="PTHR31973">
    <property type="entry name" value="POLYPROTEIN, PUTATIVE-RELATED"/>
    <property type="match status" value="1"/>
</dbReference>
<proteinExistence type="predicted"/>
<feature type="region of interest" description="Disordered" evidence="1">
    <location>
        <begin position="129"/>
        <end position="153"/>
    </location>
</feature>
<comment type="caution">
    <text evidence="2">The sequence shown here is derived from an EMBL/GenBank/DDBJ whole genome shotgun (WGS) entry which is preliminary data.</text>
</comment>
<protein>
    <recommendedName>
        <fullName evidence="4">SWIM-type domain-containing protein</fullName>
    </recommendedName>
</protein>
<feature type="region of interest" description="Disordered" evidence="1">
    <location>
        <begin position="180"/>
        <end position="255"/>
    </location>
</feature>
<reference evidence="2 3" key="1">
    <citation type="submission" date="2024-01" db="EMBL/GenBank/DDBJ databases">
        <title>The complete chloroplast genome sequence of Lithospermum erythrorhizon: insights into the phylogenetic relationship among Boraginaceae species and the maternal lineages of purple gromwells.</title>
        <authorList>
            <person name="Okada T."/>
            <person name="Watanabe K."/>
        </authorList>
    </citation>
    <scope>NUCLEOTIDE SEQUENCE [LARGE SCALE GENOMIC DNA]</scope>
</reference>
<name>A0AAV3QML2_LITER</name>
<keyword evidence="3" id="KW-1185">Reference proteome</keyword>
<feature type="compositionally biased region" description="Polar residues" evidence="1">
    <location>
        <begin position="210"/>
        <end position="234"/>
    </location>
</feature>